<gene>
    <name evidence="2" type="ORF">ACFQDO_04850</name>
</gene>
<evidence type="ECO:0000313" key="3">
    <source>
        <dbReference type="Proteomes" id="UP001596189"/>
    </source>
</evidence>
<keyword evidence="2" id="KW-0808">Transferase</keyword>
<sequence length="351" mass="37198">MKRLSNVTAGATATRLPSLTATVRLGTELLDAAGPELDALADACGAPSMARAGWLHATVGPVPTRAWSVEVRDDRGALRAAAVLVDEQQADRDVVRLAGSSTGHTSALLADDAAAASLLGHAFWDALRERGRPTWAILGPVRVADPVLAAFTAAVPGADLVSASPVPVVRRGAAASAAEYLTPSMQRTLRKAANRARTDGCAVDIRFTRDPHEIAALLPDLERLHRERDHEHGRRSELDDDVDLRVWRARLTALAAQGRLEVATSHIDSVLAAQVVGLVDSATYRVLEGVLATKLSRYSPGRVLETAVLQRVLDDPTLDTLDWVTSVASEALLTYNDATPVCLCVVSVGAS</sequence>
<proteinExistence type="predicted"/>
<keyword evidence="3" id="KW-1185">Reference proteome</keyword>
<dbReference type="Proteomes" id="UP001596189">
    <property type="component" value="Unassembled WGS sequence"/>
</dbReference>
<dbReference type="GO" id="GO:0016746">
    <property type="term" value="F:acyltransferase activity"/>
    <property type="evidence" value="ECO:0007669"/>
    <property type="project" value="UniProtKB-KW"/>
</dbReference>
<feature type="domain" description="BioF2-like acetyltransferase" evidence="1">
    <location>
        <begin position="185"/>
        <end position="325"/>
    </location>
</feature>
<dbReference type="RefSeq" id="WP_345717289.1">
    <property type="nucleotide sequence ID" value="NZ_BAABFP010000005.1"/>
</dbReference>
<evidence type="ECO:0000259" key="1">
    <source>
        <dbReference type="Pfam" id="PF13480"/>
    </source>
</evidence>
<dbReference type="Pfam" id="PF13480">
    <property type="entry name" value="Acetyltransf_6"/>
    <property type="match status" value="1"/>
</dbReference>
<organism evidence="2 3">
    <name type="scientific">Angustibacter luteus</name>
    <dbReference type="NCBI Taxonomy" id="658456"/>
    <lineage>
        <taxon>Bacteria</taxon>
        <taxon>Bacillati</taxon>
        <taxon>Actinomycetota</taxon>
        <taxon>Actinomycetes</taxon>
        <taxon>Kineosporiales</taxon>
        <taxon>Kineosporiaceae</taxon>
    </lineage>
</organism>
<comment type="caution">
    <text evidence="2">The sequence shown here is derived from an EMBL/GenBank/DDBJ whole genome shotgun (WGS) entry which is preliminary data.</text>
</comment>
<dbReference type="InterPro" id="IPR038740">
    <property type="entry name" value="BioF2-like_GNAT_dom"/>
</dbReference>
<dbReference type="EMBL" id="JBHSRD010000002">
    <property type="protein sequence ID" value="MFC6006454.1"/>
    <property type="molecule type" value="Genomic_DNA"/>
</dbReference>
<reference evidence="3" key="1">
    <citation type="journal article" date="2019" name="Int. J. Syst. Evol. Microbiol.">
        <title>The Global Catalogue of Microorganisms (GCM) 10K type strain sequencing project: providing services to taxonomists for standard genome sequencing and annotation.</title>
        <authorList>
            <consortium name="The Broad Institute Genomics Platform"/>
            <consortium name="The Broad Institute Genome Sequencing Center for Infectious Disease"/>
            <person name="Wu L."/>
            <person name="Ma J."/>
        </authorList>
    </citation>
    <scope>NUCLEOTIDE SEQUENCE [LARGE SCALE GENOMIC DNA]</scope>
    <source>
        <strain evidence="3">KACC 14249</strain>
    </source>
</reference>
<protein>
    <submittedName>
        <fullName evidence="2">GNAT family N-acetyltransferase</fullName>
        <ecNumber evidence="2">2.3.1.-</ecNumber>
    </submittedName>
</protein>
<name>A0ABW1JBE1_9ACTN</name>
<keyword evidence="2" id="KW-0012">Acyltransferase</keyword>
<dbReference type="EC" id="2.3.1.-" evidence="2"/>
<accession>A0ABW1JBE1</accession>
<evidence type="ECO:0000313" key="2">
    <source>
        <dbReference type="EMBL" id="MFC6006454.1"/>
    </source>
</evidence>